<dbReference type="EMBL" id="LLZJ01000428">
    <property type="protein sequence ID" value="KUL43180.1"/>
    <property type="molecule type" value="Genomic_DNA"/>
</dbReference>
<evidence type="ECO:0000256" key="1">
    <source>
        <dbReference type="SAM" id="MobiDB-lite"/>
    </source>
</evidence>
<evidence type="ECO:0000313" key="2">
    <source>
        <dbReference type="EMBL" id="KUL43180.1"/>
    </source>
</evidence>
<feature type="compositionally biased region" description="Polar residues" evidence="1">
    <location>
        <begin position="17"/>
        <end position="29"/>
    </location>
</feature>
<gene>
    <name evidence="2" type="ORF">ADL28_43065</name>
</gene>
<sequence>MVVRDVFGARVVVQGGPISTSSPAFGSPTTRDRTSIAHLPEDDVAPQLWTTLAGRPRLHRENQRGVLH</sequence>
<reference evidence="3" key="1">
    <citation type="submission" date="2015-10" db="EMBL/GenBank/DDBJ databases">
        <authorList>
            <person name="Ju K.-S."/>
            <person name="Doroghazi J.R."/>
            <person name="Metcalf W.W."/>
        </authorList>
    </citation>
    <scope>NUCLEOTIDE SEQUENCE [LARGE SCALE GENOMIC DNA]</scope>
    <source>
        <strain evidence="3">NRRL F-8817</strain>
    </source>
</reference>
<feature type="region of interest" description="Disordered" evidence="1">
    <location>
        <begin position="17"/>
        <end position="41"/>
    </location>
</feature>
<proteinExistence type="predicted"/>
<dbReference type="Proteomes" id="UP000053413">
    <property type="component" value="Unassembled WGS sequence"/>
</dbReference>
<accession>A0A0X3VEN0</accession>
<dbReference type="OrthoDB" id="2375382at2"/>
<comment type="caution">
    <text evidence="2">The sequence shown here is derived from an EMBL/GenBank/DDBJ whole genome shotgun (WGS) entry which is preliminary data.</text>
</comment>
<dbReference type="RefSeq" id="WP_125758936.1">
    <property type="nucleotide sequence ID" value="NZ_LLZJ01000428.1"/>
</dbReference>
<name>A0A0X3VEN0_STRVO</name>
<dbReference type="AlphaFoldDB" id="A0A0X3VEN0"/>
<organism evidence="2 3">
    <name type="scientific">Streptomyces violaceusniger</name>
    <dbReference type="NCBI Taxonomy" id="68280"/>
    <lineage>
        <taxon>Bacteria</taxon>
        <taxon>Bacillati</taxon>
        <taxon>Actinomycetota</taxon>
        <taxon>Actinomycetes</taxon>
        <taxon>Kitasatosporales</taxon>
        <taxon>Streptomycetaceae</taxon>
        <taxon>Streptomyces</taxon>
        <taxon>Streptomyces violaceusniger group</taxon>
    </lineage>
</organism>
<protein>
    <submittedName>
        <fullName evidence="2">Uncharacterized protein</fullName>
    </submittedName>
</protein>
<feature type="compositionally biased region" description="Basic and acidic residues" evidence="1">
    <location>
        <begin position="30"/>
        <end position="41"/>
    </location>
</feature>
<evidence type="ECO:0000313" key="3">
    <source>
        <dbReference type="Proteomes" id="UP000053413"/>
    </source>
</evidence>